<reference evidence="2 3" key="1">
    <citation type="journal article" date="2021" name="Elife">
        <title>Chloroplast acquisition without the gene transfer in kleptoplastic sea slugs, Plakobranchus ocellatus.</title>
        <authorList>
            <person name="Maeda T."/>
            <person name="Takahashi S."/>
            <person name="Yoshida T."/>
            <person name="Shimamura S."/>
            <person name="Takaki Y."/>
            <person name="Nagai Y."/>
            <person name="Toyoda A."/>
            <person name="Suzuki Y."/>
            <person name="Arimoto A."/>
            <person name="Ishii H."/>
            <person name="Satoh N."/>
            <person name="Nishiyama T."/>
            <person name="Hasebe M."/>
            <person name="Maruyama T."/>
            <person name="Minagawa J."/>
            <person name="Obokata J."/>
            <person name="Shigenobu S."/>
        </authorList>
    </citation>
    <scope>NUCLEOTIDE SEQUENCE [LARGE SCALE GENOMIC DNA]</scope>
</reference>
<dbReference type="GO" id="GO:0003964">
    <property type="term" value="F:RNA-directed DNA polymerase activity"/>
    <property type="evidence" value="ECO:0007669"/>
    <property type="project" value="UniProtKB-KW"/>
</dbReference>
<feature type="region of interest" description="Disordered" evidence="1">
    <location>
        <begin position="40"/>
        <end position="96"/>
    </location>
</feature>
<protein>
    <submittedName>
        <fullName evidence="2">Reverse transcriptase-like protein</fullName>
    </submittedName>
</protein>
<dbReference type="Proteomes" id="UP000762676">
    <property type="component" value="Unassembled WGS sequence"/>
</dbReference>
<keyword evidence="2" id="KW-0808">Transferase</keyword>
<accession>A0AAV4GX79</accession>
<evidence type="ECO:0000313" key="2">
    <source>
        <dbReference type="EMBL" id="GFR90492.1"/>
    </source>
</evidence>
<keyword evidence="2" id="KW-0548">Nucleotidyltransferase</keyword>
<comment type="caution">
    <text evidence="2">The sequence shown here is derived from an EMBL/GenBank/DDBJ whole genome shotgun (WGS) entry which is preliminary data.</text>
</comment>
<sequence>MLKRLSISFGLSGTVLKWFTSYLRDRQYFVIVKGNRSVHTPLKFGVPQGHNSDDVGRNDDEGGNDTDDDGGNVTDDDDGGDDSGPPLGSISEPGLQERAALQVQGLRTAEVCGLPRPTYDQSLETTHTRVSIRIQPI</sequence>
<feature type="compositionally biased region" description="Basic and acidic residues" evidence="1">
    <location>
        <begin position="51"/>
        <end position="60"/>
    </location>
</feature>
<organism evidence="2 3">
    <name type="scientific">Elysia marginata</name>
    <dbReference type="NCBI Taxonomy" id="1093978"/>
    <lineage>
        <taxon>Eukaryota</taxon>
        <taxon>Metazoa</taxon>
        <taxon>Spiralia</taxon>
        <taxon>Lophotrochozoa</taxon>
        <taxon>Mollusca</taxon>
        <taxon>Gastropoda</taxon>
        <taxon>Heterobranchia</taxon>
        <taxon>Euthyneura</taxon>
        <taxon>Panpulmonata</taxon>
        <taxon>Sacoglossa</taxon>
        <taxon>Placobranchoidea</taxon>
        <taxon>Plakobranchidae</taxon>
        <taxon>Elysia</taxon>
    </lineage>
</organism>
<dbReference type="EMBL" id="BMAT01008673">
    <property type="protein sequence ID" value="GFR90492.1"/>
    <property type="molecule type" value="Genomic_DNA"/>
</dbReference>
<name>A0AAV4GX79_9GAST</name>
<proteinExistence type="predicted"/>
<keyword evidence="3" id="KW-1185">Reference proteome</keyword>
<evidence type="ECO:0000256" key="1">
    <source>
        <dbReference type="SAM" id="MobiDB-lite"/>
    </source>
</evidence>
<gene>
    <name evidence="2" type="ORF">ElyMa_004304800</name>
</gene>
<feature type="compositionally biased region" description="Acidic residues" evidence="1">
    <location>
        <begin position="61"/>
        <end position="81"/>
    </location>
</feature>
<evidence type="ECO:0000313" key="3">
    <source>
        <dbReference type="Proteomes" id="UP000762676"/>
    </source>
</evidence>
<dbReference type="AlphaFoldDB" id="A0AAV4GX79"/>
<keyword evidence="2" id="KW-0695">RNA-directed DNA polymerase</keyword>